<reference evidence="9" key="1">
    <citation type="submission" date="2021-06" db="EMBL/GenBank/DDBJ databases">
        <authorList>
            <person name="Kallberg Y."/>
            <person name="Tangrot J."/>
            <person name="Rosling A."/>
        </authorList>
    </citation>
    <scope>NUCLEOTIDE SEQUENCE</scope>
    <source>
        <strain evidence="9">FL966</strain>
    </source>
</reference>
<dbReference type="Pfam" id="PF01967">
    <property type="entry name" value="MoaC"/>
    <property type="match status" value="1"/>
</dbReference>
<feature type="region of interest" description="Disordered" evidence="6">
    <location>
        <begin position="223"/>
        <end position="249"/>
    </location>
</feature>
<dbReference type="PANTHER" id="PTHR22960">
    <property type="entry name" value="MOLYBDOPTERIN COFACTOR SYNTHESIS PROTEIN A"/>
    <property type="match status" value="1"/>
</dbReference>
<dbReference type="InterPro" id="IPR050105">
    <property type="entry name" value="MoCo_biosynth_MoaA/MoaC"/>
</dbReference>
<evidence type="ECO:0000259" key="8">
    <source>
        <dbReference type="Pfam" id="PF06463"/>
    </source>
</evidence>
<dbReference type="EC" id="4.6.1.17" evidence="3"/>
<evidence type="ECO:0000256" key="1">
    <source>
        <dbReference type="ARBA" id="ARBA00001637"/>
    </source>
</evidence>
<feature type="domain" description="Molybdopterin cofactor biosynthesis C (MoaC)" evidence="7">
    <location>
        <begin position="254"/>
        <end position="388"/>
    </location>
</feature>
<evidence type="ECO:0000256" key="2">
    <source>
        <dbReference type="ARBA" id="ARBA00005046"/>
    </source>
</evidence>
<keyword evidence="4" id="KW-0501">Molybdenum cofactor biosynthesis</keyword>
<feature type="compositionally biased region" description="Polar residues" evidence="6">
    <location>
        <begin position="227"/>
        <end position="242"/>
    </location>
</feature>
<evidence type="ECO:0000256" key="5">
    <source>
        <dbReference type="ARBA" id="ARBA00023239"/>
    </source>
</evidence>
<evidence type="ECO:0000256" key="4">
    <source>
        <dbReference type="ARBA" id="ARBA00023150"/>
    </source>
</evidence>
<dbReference type="InterPro" id="IPR002820">
    <property type="entry name" value="Mopterin_CF_biosynth-C_dom"/>
</dbReference>
<comment type="caution">
    <text evidence="9">The sequence shown here is derived from an EMBL/GenBank/DDBJ whole genome shotgun (WGS) entry which is preliminary data.</text>
</comment>
<dbReference type="SUPFAM" id="SSF102114">
    <property type="entry name" value="Radical SAM enzymes"/>
    <property type="match status" value="1"/>
</dbReference>
<organism evidence="9 10">
    <name type="scientific">Cetraspora pellucida</name>
    <dbReference type="NCBI Taxonomy" id="1433469"/>
    <lineage>
        <taxon>Eukaryota</taxon>
        <taxon>Fungi</taxon>
        <taxon>Fungi incertae sedis</taxon>
        <taxon>Mucoromycota</taxon>
        <taxon>Glomeromycotina</taxon>
        <taxon>Glomeromycetes</taxon>
        <taxon>Diversisporales</taxon>
        <taxon>Gigasporaceae</taxon>
        <taxon>Cetraspora</taxon>
    </lineage>
</organism>
<evidence type="ECO:0000313" key="10">
    <source>
        <dbReference type="Proteomes" id="UP000789759"/>
    </source>
</evidence>
<name>A0A9N9IHY1_9GLOM</name>
<dbReference type="InterPro" id="IPR013785">
    <property type="entry name" value="Aldolase_TIM"/>
</dbReference>
<feature type="non-terminal residue" evidence="9">
    <location>
        <position position="399"/>
    </location>
</feature>
<dbReference type="Pfam" id="PF06463">
    <property type="entry name" value="Mob_synth_C"/>
    <property type="match status" value="1"/>
</dbReference>
<evidence type="ECO:0000259" key="7">
    <source>
        <dbReference type="Pfam" id="PF01967"/>
    </source>
</evidence>
<evidence type="ECO:0000256" key="3">
    <source>
        <dbReference type="ARBA" id="ARBA00012575"/>
    </source>
</evidence>
<dbReference type="InterPro" id="IPR047594">
    <property type="entry name" value="MoaC_bact/euk"/>
</dbReference>
<gene>
    <name evidence="9" type="ORF">CPELLU_LOCUS13840</name>
</gene>
<dbReference type="GO" id="GO:0006777">
    <property type="term" value="P:Mo-molybdopterin cofactor biosynthetic process"/>
    <property type="evidence" value="ECO:0007669"/>
    <property type="project" value="UniProtKB-KW"/>
</dbReference>
<dbReference type="GO" id="GO:0061799">
    <property type="term" value="F:cyclic pyranopterin monophosphate synthase activity"/>
    <property type="evidence" value="ECO:0007669"/>
    <property type="project" value="UniProtKB-EC"/>
</dbReference>
<evidence type="ECO:0000256" key="6">
    <source>
        <dbReference type="SAM" id="MobiDB-lite"/>
    </source>
</evidence>
<protein>
    <recommendedName>
        <fullName evidence="3">cyclic pyranopterin monophosphate synthase</fullName>
        <ecNumber evidence="3">4.6.1.17</ecNumber>
    </recommendedName>
</protein>
<dbReference type="InterPro" id="IPR010505">
    <property type="entry name" value="MoaA_twitch"/>
</dbReference>
<proteinExistence type="inferred from homology"/>
<keyword evidence="10" id="KW-1185">Reference proteome</keyword>
<accession>A0A9N9IHY1</accession>
<comment type="pathway">
    <text evidence="2">Cofactor biosynthesis; molybdopterin biosynthesis.</text>
</comment>
<dbReference type="Gene3D" id="3.20.20.70">
    <property type="entry name" value="Aldolase class I"/>
    <property type="match status" value="1"/>
</dbReference>
<comment type="catalytic activity">
    <reaction evidence="1">
        <text>(8S)-3',8-cyclo-7,8-dihydroguanosine 5'-triphosphate = cyclic pyranopterin phosphate + diphosphate</text>
        <dbReference type="Rhea" id="RHEA:49580"/>
        <dbReference type="ChEBI" id="CHEBI:33019"/>
        <dbReference type="ChEBI" id="CHEBI:59648"/>
        <dbReference type="ChEBI" id="CHEBI:131766"/>
        <dbReference type="EC" id="4.6.1.17"/>
    </reaction>
</comment>
<dbReference type="GO" id="GO:0051539">
    <property type="term" value="F:4 iron, 4 sulfur cluster binding"/>
    <property type="evidence" value="ECO:0007669"/>
    <property type="project" value="UniProtKB-KW"/>
</dbReference>
<dbReference type="PANTHER" id="PTHR22960:SF0">
    <property type="entry name" value="MOLYBDENUM COFACTOR BIOSYNTHESIS PROTEIN 1"/>
    <property type="match status" value="1"/>
</dbReference>
<sequence length="399" mass="44413">LERVIESIDQAITLGLRPLKINCVVVRGVNDQEVIDFIEMTRTKFVDIRFIEYMPFDGNKWNKPKFVPYSELLDNIQSKYDVMKLPDDAHDTSKAYQVPGYVGQFGFITSMTNHFCGTCNRLRITADGNLKVCLFGNAEVSLRDLLRENVPDHQLLEIIGAAVKNKKKQHADNIEQLLAAKISWNKKKQTIMSSIQPTIFSPHCLYQLDKTFIQTRAFSSKSKKSECSNMSQNTTNSDTPTLSHVDPSSGRASMVNVSIKSPTIRTATASGKIRVGREAFDLIQANLMKKGDVLTVSQIAGINAAKQTGYLIPLCHNLLLSHVSVDLKLEQDYSIEIVAKVECEGRTGVEMEALTAVSIAALTVFDMCKSVSKNMVIENIKLLEKTGGKSGTWRSNETK</sequence>
<dbReference type="InterPro" id="IPR036522">
    <property type="entry name" value="MoaC_sf"/>
</dbReference>
<dbReference type="GO" id="GO:0061798">
    <property type="term" value="F:GTP 3',8'-cyclase activity"/>
    <property type="evidence" value="ECO:0007669"/>
    <property type="project" value="TreeGrafter"/>
</dbReference>
<dbReference type="SUPFAM" id="SSF55040">
    <property type="entry name" value="Molybdenum cofactor biosynthesis protein C, MoaC"/>
    <property type="match status" value="1"/>
</dbReference>
<dbReference type="EMBL" id="CAJVQA010015307">
    <property type="protein sequence ID" value="CAG8736491.1"/>
    <property type="molecule type" value="Genomic_DNA"/>
</dbReference>
<feature type="domain" description="Molybdenum cofactor biosynthesis protein A-like twitch" evidence="8">
    <location>
        <begin position="46"/>
        <end position="171"/>
    </location>
</feature>
<dbReference type="Gene3D" id="3.30.70.640">
    <property type="entry name" value="Molybdopterin cofactor biosynthesis C (MoaC) domain"/>
    <property type="match status" value="1"/>
</dbReference>
<keyword evidence="5" id="KW-0456">Lyase</keyword>
<dbReference type="AlphaFoldDB" id="A0A9N9IHY1"/>
<dbReference type="InterPro" id="IPR058240">
    <property type="entry name" value="rSAM_sf"/>
</dbReference>
<dbReference type="Proteomes" id="UP000789759">
    <property type="component" value="Unassembled WGS sequence"/>
</dbReference>
<dbReference type="CDD" id="cd21117">
    <property type="entry name" value="Twitch_MoaA"/>
    <property type="match status" value="1"/>
</dbReference>
<evidence type="ECO:0000313" key="9">
    <source>
        <dbReference type="EMBL" id="CAG8736491.1"/>
    </source>
</evidence>
<dbReference type="NCBIfam" id="TIGR00581">
    <property type="entry name" value="moaC"/>
    <property type="match status" value="1"/>
</dbReference>
<dbReference type="NCBIfam" id="NF006870">
    <property type="entry name" value="PRK09364.1"/>
    <property type="match status" value="1"/>
</dbReference>
<dbReference type="CDD" id="cd01420">
    <property type="entry name" value="MoaC_PE"/>
    <property type="match status" value="1"/>
</dbReference>
<dbReference type="HAMAP" id="MF_01224_B">
    <property type="entry name" value="MoaC_B"/>
    <property type="match status" value="1"/>
</dbReference>
<dbReference type="InterPro" id="IPR023045">
    <property type="entry name" value="MoaC"/>
</dbReference>
<dbReference type="OrthoDB" id="429626at2759"/>